<dbReference type="SUPFAM" id="SSF56784">
    <property type="entry name" value="HAD-like"/>
    <property type="match status" value="1"/>
</dbReference>
<sequence>MKPLYIFDIDGTVALIEHRRHILDRDDRLKWRDFYAACDKDLPNEPVIRTLEGLRHAGADIWFFSGRSDEVRDKTVAWLAHHTSFMSWELDGPMLTMRAKGDYTADDELKRQWLDAMLIDDRRRLVATFDDRDRVVAMWRDAGVTCFQVASGEF</sequence>
<dbReference type="Pfam" id="PF25109">
    <property type="entry name" value="HAD_PNKP"/>
    <property type="match status" value="1"/>
</dbReference>
<dbReference type="Gene3D" id="3.40.50.1000">
    <property type="entry name" value="HAD superfamily/HAD-like"/>
    <property type="match status" value="1"/>
</dbReference>
<evidence type="ECO:0000313" key="3">
    <source>
        <dbReference type="Proteomes" id="UP000237811"/>
    </source>
</evidence>
<organism evidence="2 3">
    <name type="scientific">Burkholderia multivorans</name>
    <dbReference type="NCBI Taxonomy" id="87883"/>
    <lineage>
        <taxon>Bacteria</taxon>
        <taxon>Pseudomonadati</taxon>
        <taxon>Pseudomonadota</taxon>
        <taxon>Betaproteobacteria</taxon>
        <taxon>Burkholderiales</taxon>
        <taxon>Burkholderiaceae</taxon>
        <taxon>Burkholderia</taxon>
        <taxon>Burkholderia cepacia complex</taxon>
    </lineage>
</organism>
<dbReference type="RefSeq" id="WP_105775890.1">
    <property type="nucleotide sequence ID" value="NZ_PVFQ01000072.1"/>
</dbReference>
<evidence type="ECO:0000313" key="2">
    <source>
        <dbReference type="EMBL" id="PRE55635.1"/>
    </source>
</evidence>
<dbReference type="EMBL" id="PVFR01000007">
    <property type="protein sequence ID" value="PRE55635.1"/>
    <property type="molecule type" value="Genomic_DNA"/>
</dbReference>
<dbReference type="Proteomes" id="UP000237811">
    <property type="component" value="Unassembled WGS sequence"/>
</dbReference>
<feature type="domain" description="Polynucleotide kinase PNKP phosphatase" evidence="1">
    <location>
        <begin position="5"/>
        <end position="154"/>
    </location>
</feature>
<reference evidence="2 3" key="1">
    <citation type="submission" date="2018-03" db="EMBL/GenBank/DDBJ databases">
        <authorList>
            <person name="Nguyen K."/>
            <person name="Fouts D."/>
            <person name="Sutton G."/>
        </authorList>
    </citation>
    <scope>NUCLEOTIDE SEQUENCE [LARGE SCALE GENOMIC DNA]</scope>
    <source>
        <strain evidence="2 3">AU14328</strain>
    </source>
</reference>
<comment type="caution">
    <text evidence="2">The sequence shown here is derived from an EMBL/GenBank/DDBJ whole genome shotgun (WGS) entry which is preliminary data.</text>
</comment>
<dbReference type="InterPro" id="IPR036412">
    <property type="entry name" value="HAD-like_sf"/>
</dbReference>
<dbReference type="AlphaFoldDB" id="A0AB37B1V7"/>
<evidence type="ECO:0000259" key="1">
    <source>
        <dbReference type="Pfam" id="PF25109"/>
    </source>
</evidence>
<protein>
    <recommendedName>
        <fullName evidence="1">Polynucleotide kinase PNKP phosphatase domain-containing protein</fullName>
    </recommendedName>
</protein>
<dbReference type="InterPro" id="IPR056782">
    <property type="entry name" value="HAD_PNKP"/>
</dbReference>
<name>A0AB37B1V7_9BURK</name>
<proteinExistence type="predicted"/>
<accession>A0AB37B1V7</accession>
<gene>
    <name evidence="2" type="ORF">C6P99_01940</name>
</gene>
<dbReference type="InterPro" id="IPR023214">
    <property type="entry name" value="HAD_sf"/>
</dbReference>